<keyword evidence="2" id="KW-1003">Cell membrane</keyword>
<keyword evidence="8" id="KW-1185">Reference proteome</keyword>
<comment type="subcellular location">
    <subcellularLocation>
        <location evidence="1">Cell inner membrane</location>
    </subcellularLocation>
</comment>
<organism evidence="7 8">
    <name type="scientific">Thermatribacter velox</name>
    <dbReference type="NCBI Taxonomy" id="3039681"/>
    <lineage>
        <taxon>Bacteria</taxon>
        <taxon>Pseudomonadati</taxon>
        <taxon>Atribacterota</taxon>
        <taxon>Atribacteria</taxon>
        <taxon>Atribacterales</taxon>
        <taxon>Thermatribacteraceae</taxon>
        <taxon>Thermatribacter</taxon>
    </lineage>
</organism>
<name>A0ABZ2YFQ4_9BACT</name>
<evidence type="ECO:0000256" key="1">
    <source>
        <dbReference type="ARBA" id="ARBA00004533"/>
    </source>
</evidence>
<keyword evidence="6 7" id="KW-0012">Acyltransferase</keyword>
<evidence type="ECO:0000256" key="5">
    <source>
        <dbReference type="ARBA" id="ARBA00023136"/>
    </source>
</evidence>
<evidence type="ECO:0000256" key="3">
    <source>
        <dbReference type="ARBA" id="ARBA00022519"/>
    </source>
</evidence>
<dbReference type="RefSeq" id="WP_369018689.1">
    <property type="nucleotide sequence ID" value="NZ_CP121689.1"/>
</dbReference>
<keyword evidence="4" id="KW-0808">Transferase</keyword>
<evidence type="ECO:0000256" key="4">
    <source>
        <dbReference type="ARBA" id="ARBA00022679"/>
    </source>
</evidence>
<keyword evidence="5" id="KW-0472">Membrane</keyword>
<sequence length="280" mass="32863">MSRKCFLLLGEILFLSFRKKLDYVRRQWQLIFPGVSSSQIESNLRKVFRHLALSLLEVILIKYKKEKALYFLIEKVRGAEFLQRAFQEGKGVVLVSAHLGNWELLAAWLGYHNYPVEVVYRDLIPPLVNNFMKSCRSVYRTGWIQWNKINEVRKALRQGKAVAILVDQKGEGKGMNCPFMGITTLSPTIHARLARLFGCPVIPAFITRKDEKLKHEIVFLPPFFTPLSQNRKYDIFSAVALCNQIIEVFIRQFPTQWLWFTRRWNIKNPSESKFEQRFSF</sequence>
<protein>
    <submittedName>
        <fullName evidence="7">Lysophospholipid acyltransferase family protein</fullName>
    </submittedName>
</protein>
<dbReference type="InterPro" id="IPR004960">
    <property type="entry name" value="LipA_acyltrans"/>
</dbReference>
<dbReference type="Proteomes" id="UP001461341">
    <property type="component" value="Chromosome"/>
</dbReference>
<dbReference type="PANTHER" id="PTHR30606:SF10">
    <property type="entry name" value="PHOSPHATIDYLINOSITOL MANNOSIDE ACYLTRANSFERASE"/>
    <property type="match status" value="1"/>
</dbReference>
<evidence type="ECO:0000313" key="8">
    <source>
        <dbReference type="Proteomes" id="UP001461341"/>
    </source>
</evidence>
<dbReference type="GO" id="GO:0016746">
    <property type="term" value="F:acyltransferase activity"/>
    <property type="evidence" value="ECO:0007669"/>
    <property type="project" value="UniProtKB-KW"/>
</dbReference>
<dbReference type="PANTHER" id="PTHR30606">
    <property type="entry name" value="LIPID A BIOSYNTHESIS LAUROYL ACYLTRANSFERASE"/>
    <property type="match status" value="1"/>
</dbReference>
<dbReference type="CDD" id="cd07984">
    <property type="entry name" value="LPLAT_LABLAT-like"/>
    <property type="match status" value="1"/>
</dbReference>
<evidence type="ECO:0000256" key="6">
    <source>
        <dbReference type="ARBA" id="ARBA00023315"/>
    </source>
</evidence>
<evidence type="ECO:0000256" key="2">
    <source>
        <dbReference type="ARBA" id="ARBA00022475"/>
    </source>
</evidence>
<evidence type="ECO:0000313" key="7">
    <source>
        <dbReference type="EMBL" id="WZL76525.1"/>
    </source>
</evidence>
<dbReference type="Pfam" id="PF03279">
    <property type="entry name" value="Lip_A_acyltrans"/>
    <property type="match status" value="1"/>
</dbReference>
<proteinExistence type="predicted"/>
<keyword evidence="3" id="KW-0997">Cell inner membrane</keyword>
<reference evidence="7 8" key="1">
    <citation type="submission" date="2023-03" db="EMBL/GenBank/DDBJ databases">
        <title>Novel Species.</title>
        <authorList>
            <person name="Ma S."/>
        </authorList>
    </citation>
    <scope>NUCLEOTIDE SEQUENCE [LARGE SCALE GENOMIC DNA]</scope>
    <source>
        <strain evidence="7 8">B11</strain>
    </source>
</reference>
<accession>A0ABZ2YFQ4</accession>
<dbReference type="EMBL" id="CP121689">
    <property type="protein sequence ID" value="WZL76525.1"/>
    <property type="molecule type" value="Genomic_DNA"/>
</dbReference>
<gene>
    <name evidence="7" type="ORF">QBE54_01980</name>
</gene>